<feature type="region of interest" description="Disordered" evidence="1">
    <location>
        <begin position="91"/>
        <end position="121"/>
    </location>
</feature>
<organism evidence="2 3">
    <name type="scientific">Gonium pectorale</name>
    <name type="common">Green alga</name>
    <dbReference type="NCBI Taxonomy" id="33097"/>
    <lineage>
        <taxon>Eukaryota</taxon>
        <taxon>Viridiplantae</taxon>
        <taxon>Chlorophyta</taxon>
        <taxon>core chlorophytes</taxon>
        <taxon>Chlorophyceae</taxon>
        <taxon>CS clade</taxon>
        <taxon>Chlamydomonadales</taxon>
        <taxon>Volvocaceae</taxon>
        <taxon>Gonium</taxon>
    </lineage>
</organism>
<dbReference type="InterPro" id="IPR051425">
    <property type="entry name" value="Formin_Homology"/>
</dbReference>
<accession>A0A150FTY1</accession>
<gene>
    <name evidence="2" type="ORF">GPECTOR_850g91</name>
</gene>
<feature type="region of interest" description="Disordered" evidence="1">
    <location>
        <begin position="783"/>
        <end position="804"/>
    </location>
</feature>
<dbReference type="AlphaFoldDB" id="A0A150FTY1"/>
<proteinExistence type="predicted"/>
<evidence type="ECO:0000256" key="1">
    <source>
        <dbReference type="SAM" id="MobiDB-lite"/>
    </source>
</evidence>
<dbReference type="PANTHER" id="PTHR45725">
    <property type="entry name" value="FORMIN HOMOLOGY 2 FAMILY MEMBER"/>
    <property type="match status" value="1"/>
</dbReference>
<name>A0A150FTY1_GONPE</name>
<feature type="compositionally biased region" description="Basic and acidic residues" evidence="1">
    <location>
        <begin position="31"/>
        <end position="51"/>
    </location>
</feature>
<feature type="compositionally biased region" description="Low complexity" evidence="1">
    <location>
        <begin position="603"/>
        <end position="612"/>
    </location>
</feature>
<dbReference type="Proteomes" id="UP000075714">
    <property type="component" value="Unassembled WGS sequence"/>
</dbReference>
<keyword evidence="3" id="KW-1185">Reference proteome</keyword>
<comment type="caution">
    <text evidence="2">The sequence shown here is derived from an EMBL/GenBank/DDBJ whole genome shotgun (WGS) entry which is preliminary data.</text>
</comment>
<reference evidence="3" key="1">
    <citation type="journal article" date="2016" name="Nat. Commun.">
        <title>The Gonium pectorale genome demonstrates co-option of cell cycle regulation during the evolution of multicellularity.</title>
        <authorList>
            <person name="Hanschen E.R."/>
            <person name="Marriage T.N."/>
            <person name="Ferris P.J."/>
            <person name="Hamaji T."/>
            <person name="Toyoda A."/>
            <person name="Fujiyama A."/>
            <person name="Neme R."/>
            <person name="Noguchi H."/>
            <person name="Minakuchi Y."/>
            <person name="Suzuki M."/>
            <person name="Kawai-Toyooka H."/>
            <person name="Smith D.R."/>
            <person name="Sparks H."/>
            <person name="Anderson J."/>
            <person name="Bakaric R."/>
            <person name="Luria V."/>
            <person name="Karger A."/>
            <person name="Kirschner M.W."/>
            <person name="Durand P.M."/>
            <person name="Michod R.E."/>
            <person name="Nozaki H."/>
            <person name="Olson B.J."/>
        </authorList>
    </citation>
    <scope>NUCLEOTIDE SEQUENCE [LARGE SCALE GENOMIC DNA]</scope>
    <source>
        <strain evidence="3">NIES-2863</strain>
    </source>
</reference>
<dbReference type="EMBL" id="LSYV01000846">
    <property type="protein sequence ID" value="KXZ41071.1"/>
    <property type="molecule type" value="Genomic_DNA"/>
</dbReference>
<dbReference type="PANTHER" id="PTHR45725:SF18">
    <property type="entry name" value="ORC1-LIKE AAA ATPASE DOMAIN-CONTAINING PROTEIN"/>
    <property type="match status" value="1"/>
</dbReference>
<evidence type="ECO:0000313" key="2">
    <source>
        <dbReference type="EMBL" id="KXZ41071.1"/>
    </source>
</evidence>
<feature type="region of interest" description="Disordered" evidence="1">
    <location>
        <begin position="209"/>
        <end position="254"/>
    </location>
</feature>
<feature type="region of interest" description="Disordered" evidence="1">
    <location>
        <begin position="31"/>
        <end position="75"/>
    </location>
</feature>
<feature type="compositionally biased region" description="Low complexity" evidence="1">
    <location>
        <begin position="238"/>
        <end position="252"/>
    </location>
</feature>
<feature type="compositionally biased region" description="Low complexity" evidence="1">
    <location>
        <begin position="52"/>
        <end position="64"/>
    </location>
</feature>
<feature type="region of interest" description="Disordered" evidence="1">
    <location>
        <begin position="603"/>
        <end position="625"/>
    </location>
</feature>
<feature type="compositionally biased region" description="Basic and acidic residues" evidence="1">
    <location>
        <begin position="209"/>
        <end position="223"/>
    </location>
</feature>
<sequence>MHRTGRHLLAVEEQRRKRLLVGSLLLRNADVKEEETARDAGRKGRDQDRDAPTTSAPDAPAGPAGPSGPPRTCPSQRRTLAHVRRVYPTAACREQQQDHPPASAAAPRSDGDDRTATAAAAAAAAHDAHAAAAAAAAASAAPALSSTSVAAECEAAGALETCWRAWEQTATCVLYLHPLLYGPAPDPPALAARERWLRSAVHLAIERQLQREEGQEQQRKQQPEPRGGSASGGGGNDAVGSGPARQQRQQQQGSNVVGSFLQRLKLRSQQESQRLALGLRAWSSERAAEAALRRLSITQLAALALEVRSGPGGGGAAAGSAGGGIPAAHAAPAAAAVEEAWHRLYSAAAGEEARLGARAAAAAAAAGGSGGSRGSSCEDAVAMMLLRSAVLGLLLLEGGDAAAGGPLWPPEPLACALVPPLRRLMMARALIVDRTSAIEGDILRTHASPAVLYEVLSYAPILPYTYGGSPAAAAAASPPPRYSSTHLSSAIHCLLLCPMLLGVLASLARALMLGLPAEEVADAAEPALEMWHVYQELVARRGPSGCDDRGGWDGGPAAGGAQGARELQGGRWQALGRDDAVELQPLYDCLFAVRELPAHAVQASAPQPLQSQRPPPPAAPTSAAALPPVAPTAASACASSAAAYSALSALATEGLLAAPTHDSTAVRKLRAVLGAAKQTLERGVALYGTAVHDVIDQYEATAVGLWEERLQGWAVQRTRWEAQPASQRLSRRSGLISCPSSGARELRAAAEELLPGLLAAQPGSWGRLFLLLGREEGVRQEDEKLEAAAGAGRGGARTSPLLQL</sequence>
<evidence type="ECO:0000313" key="3">
    <source>
        <dbReference type="Proteomes" id="UP000075714"/>
    </source>
</evidence>
<feature type="region of interest" description="Disordered" evidence="1">
    <location>
        <begin position="545"/>
        <end position="565"/>
    </location>
</feature>
<protein>
    <submittedName>
        <fullName evidence="2">Uncharacterized protein</fullName>
    </submittedName>
</protein>
<feature type="compositionally biased region" description="Gly residues" evidence="1">
    <location>
        <begin position="552"/>
        <end position="562"/>
    </location>
</feature>